<feature type="transmembrane region" description="Helical" evidence="1">
    <location>
        <begin position="104"/>
        <end position="135"/>
    </location>
</feature>
<evidence type="ECO:0008006" key="4">
    <source>
        <dbReference type="Google" id="ProtNLM"/>
    </source>
</evidence>
<feature type="transmembrane region" description="Helical" evidence="1">
    <location>
        <begin position="223"/>
        <end position="256"/>
    </location>
</feature>
<accession>A0AAC9QRG9</accession>
<dbReference type="InterPro" id="IPR039672">
    <property type="entry name" value="MFS_2"/>
</dbReference>
<feature type="transmembrane region" description="Helical" evidence="1">
    <location>
        <begin position="300"/>
        <end position="323"/>
    </location>
</feature>
<feature type="transmembrane region" description="Helical" evidence="1">
    <location>
        <begin position="156"/>
        <end position="174"/>
    </location>
</feature>
<name>A0AAC9QRG9_EUBLI</name>
<dbReference type="EMBL" id="CP019962">
    <property type="protein sequence ID" value="ARD64365.1"/>
    <property type="molecule type" value="Genomic_DNA"/>
</dbReference>
<dbReference type="PANTHER" id="PTHR11328">
    <property type="entry name" value="MAJOR FACILITATOR SUPERFAMILY DOMAIN-CONTAINING PROTEIN"/>
    <property type="match status" value="1"/>
</dbReference>
<organism evidence="2 3">
    <name type="scientific">Eubacterium limosum</name>
    <dbReference type="NCBI Taxonomy" id="1736"/>
    <lineage>
        <taxon>Bacteria</taxon>
        <taxon>Bacillati</taxon>
        <taxon>Bacillota</taxon>
        <taxon>Clostridia</taxon>
        <taxon>Eubacteriales</taxon>
        <taxon>Eubacteriaceae</taxon>
        <taxon>Eubacterium</taxon>
    </lineage>
</organism>
<dbReference type="PANTHER" id="PTHR11328:SF24">
    <property type="entry name" value="MAJOR FACILITATOR SUPERFAMILY (MFS) PROFILE DOMAIN-CONTAINING PROTEIN"/>
    <property type="match status" value="1"/>
</dbReference>
<dbReference type="Proteomes" id="UP000192391">
    <property type="component" value="Chromosome"/>
</dbReference>
<feature type="transmembrane region" description="Helical" evidence="1">
    <location>
        <begin position="9"/>
        <end position="32"/>
    </location>
</feature>
<feature type="transmembrane region" description="Helical" evidence="1">
    <location>
        <begin position="80"/>
        <end position="98"/>
    </location>
</feature>
<reference evidence="3" key="1">
    <citation type="journal article" date="2017" name="Sci. Rep.">
        <title>Determination of the Genome and Primary Transcriptome of Syngas Fermenting Eubacterium limosum ATCC 8486.</title>
        <authorList>
            <person name="Song Y."/>
            <person name="Shin J."/>
            <person name="Jeong Y."/>
            <person name="Jin S."/>
            <person name="Lee J.K."/>
            <person name="Kim D.R."/>
            <person name="Kim S.C."/>
            <person name="Cho S."/>
            <person name="Cho B.K."/>
        </authorList>
    </citation>
    <scope>NUCLEOTIDE SEQUENCE [LARGE SCALE GENOMIC DNA]</scope>
    <source>
        <strain evidence="3">ATCC 8486</strain>
    </source>
</reference>
<sequence length="432" mass="47888">MKKKLGKKYMLWGIADVGEGLVAFISGTYLSFFMTDVALIPLSITSVAMFVMSASDFILASTAGTLILMLPEGRWGRLRSYLLVCPVIAAVFFVIHFISFGNNIIITALVITAAYILARCMYNLTFVANLSLINVIATNQTEKNQLSSQRMIGSNLGRMLANTVTPVLITLFAVQYSERALYPMIMAGGGVIYILFNWVHFWLAGKREKAANDYSELKLRDVFSALVTNAQLFVIVLIDLTSNVTSIVLPALAVYYYKYVFQQPQLTALHMLLTGVAALGGAMLVRIAGSKIQSPRKILLFVYPIIAIFIFGTRFCTWSPFLFMGANIIFHGLTGTTQPFELSLYMDNVTYIKNNTGKDMNSLVMGFSNMTVKIANIIKSLLIPITLMLSGYVAGEANEAVKLAIINAYSIFPMLFPLLGFFLLRFCYKLTK</sequence>
<dbReference type="SUPFAM" id="SSF103473">
    <property type="entry name" value="MFS general substrate transporter"/>
    <property type="match status" value="1"/>
</dbReference>
<keyword evidence="1" id="KW-1133">Transmembrane helix</keyword>
<dbReference type="Pfam" id="PF13347">
    <property type="entry name" value="MFS_2"/>
    <property type="match status" value="1"/>
</dbReference>
<protein>
    <recommendedName>
        <fullName evidence="4">Na+/melibiose symporter-like transporter</fullName>
    </recommendedName>
</protein>
<dbReference type="GO" id="GO:0005886">
    <property type="term" value="C:plasma membrane"/>
    <property type="evidence" value="ECO:0007669"/>
    <property type="project" value="TreeGrafter"/>
</dbReference>
<dbReference type="GO" id="GO:0015293">
    <property type="term" value="F:symporter activity"/>
    <property type="evidence" value="ECO:0007669"/>
    <property type="project" value="InterPro"/>
</dbReference>
<keyword evidence="1" id="KW-0812">Transmembrane</keyword>
<evidence type="ECO:0000256" key="1">
    <source>
        <dbReference type="SAM" id="Phobius"/>
    </source>
</evidence>
<feature type="transmembrane region" description="Helical" evidence="1">
    <location>
        <begin position="268"/>
        <end position="288"/>
    </location>
</feature>
<proteinExistence type="predicted"/>
<feature type="transmembrane region" description="Helical" evidence="1">
    <location>
        <begin position="374"/>
        <end position="394"/>
    </location>
</feature>
<evidence type="ECO:0000313" key="3">
    <source>
        <dbReference type="Proteomes" id="UP000192391"/>
    </source>
</evidence>
<dbReference type="RefSeq" id="WP_038351057.1">
    <property type="nucleotide sequence ID" value="NZ_CP019962.1"/>
</dbReference>
<feature type="transmembrane region" description="Helical" evidence="1">
    <location>
        <begin position="180"/>
        <end position="203"/>
    </location>
</feature>
<gene>
    <name evidence="2" type="ORF">B2M23_01825</name>
</gene>
<dbReference type="AlphaFoldDB" id="A0AAC9QRG9"/>
<dbReference type="KEGG" id="elim:B2M23_01825"/>
<evidence type="ECO:0000313" key="2">
    <source>
        <dbReference type="EMBL" id="ARD64365.1"/>
    </source>
</evidence>
<feature type="transmembrane region" description="Helical" evidence="1">
    <location>
        <begin position="38"/>
        <end position="68"/>
    </location>
</feature>
<dbReference type="GO" id="GO:0008643">
    <property type="term" value="P:carbohydrate transport"/>
    <property type="evidence" value="ECO:0007669"/>
    <property type="project" value="InterPro"/>
</dbReference>
<feature type="transmembrane region" description="Helical" evidence="1">
    <location>
        <begin position="406"/>
        <end position="426"/>
    </location>
</feature>
<keyword evidence="1" id="KW-0472">Membrane</keyword>
<dbReference type="InterPro" id="IPR036259">
    <property type="entry name" value="MFS_trans_sf"/>
</dbReference>